<dbReference type="Proteomes" id="UP000008825">
    <property type="component" value="Chromosome"/>
</dbReference>
<reference evidence="2 3" key="2">
    <citation type="journal article" date="2010" name="BMC Genomics">
        <title>The genome of Geobacter bemidjiensis, exemplar for the subsurface clade of Geobacter species that predominate in Fe(III)-reducing subsurface environments.</title>
        <authorList>
            <person name="Aklujkar M."/>
            <person name="Young N.D."/>
            <person name="Holmes D."/>
            <person name="Chavan M."/>
            <person name="Risso C."/>
            <person name="Kiss H.E."/>
            <person name="Han C.S."/>
            <person name="Land M.L."/>
            <person name="Lovley D.R."/>
        </authorList>
    </citation>
    <scope>NUCLEOTIDE SEQUENCE [LARGE SCALE GENOMIC DNA]</scope>
    <source>
        <strain evidence="3">ATCC BAA-1014 / DSM 16622 / JCM 12645 / Bem</strain>
    </source>
</reference>
<evidence type="ECO:0000313" key="3">
    <source>
        <dbReference type="Proteomes" id="UP000008825"/>
    </source>
</evidence>
<protein>
    <submittedName>
        <fullName evidence="2">Uncharacterized protein</fullName>
    </submittedName>
</protein>
<dbReference type="HOGENOM" id="CLU_2843604_0_0_7"/>
<dbReference type="EMBL" id="CP001124">
    <property type="protein sequence ID" value="ACH39970.1"/>
    <property type="molecule type" value="Genomic_DNA"/>
</dbReference>
<feature type="transmembrane region" description="Helical" evidence="1">
    <location>
        <begin position="6"/>
        <end position="29"/>
    </location>
</feature>
<evidence type="ECO:0000313" key="2">
    <source>
        <dbReference type="EMBL" id="ACH39970.1"/>
    </source>
</evidence>
<dbReference type="AlphaFoldDB" id="B5EJ15"/>
<name>B5EJ15_CITBB</name>
<keyword evidence="3" id="KW-1185">Reference proteome</keyword>
<proteinExistence type="predicted"/>
<accession>B5EJ15</accession>
<organism evidence="2 3">
    <name type="scientific">Citrifermentans bemidjiense (strain ATCC BAA-1014 / DSM 16622 / JCM 12645 / Bem)</name>
    <name type="common">Geobacter bemidjiensis</name>
    <dbReference type="NCBI Taxonomy" id="404380"/>
    <lineage>
        <taxon>Bacteria</taxon>
        <taxon>Pseudomonadati</taxon>
        <taxon>Thermodesulfobacteriota</taxon>
        <taxon>Desulfuromonadia</taxon>
        <taxon>Geobacterales</taxon>
        <taxon>Geobacteraceae</taxon>
        <taxon>Citrifermentans</taxon>
    </lineage>
</organism>
<evidence type="ECO:0000256" key="1">
    <source>
        <dbReference type="SAM" id="Phobius"/>
    </source>
</evidence>
<gene>
    <name evidence="2" type="ordered locus">Gbem_2967</name>
</gene>
<keyword evidence="1" id="KW-0812">Transmembrane</keyword>
<reference evidence="2 3" key="1">
    <citation type="submission" date="2008-07" db="EMBL/GenBank/DDBJ databases">
        <title>Complete sequence of Geobacter bemidjiensis BEM.</title>
        <authorList>
            <consortium name="US DOE Joint Genome Institute"/>
            <person name="Lucas S."/>
            <person name="Copeland A."/>
            <person name="Lapidus A."/>
            <person name="Glavina del Rio T."/>
            <person name="Dalin E."/>
            <person name="Tice H."/>
            <person name="Bruce D."/>
            <person name="Goodwin L."/>
            <person name="Pitluck S."/>
            <person name="Kiss H."/>
            <person name="Brettin T."/>
            <person name="Detter J.C."/>
            <person name="Han C."/>
            <person name="Kuske C.R."/>
            <person name="Schmutz J."/>
            <person name="Larimer F."/>
            <person name="Land M."/>
            <person name="Hauser L."/>
            <person name="Kyrpides N."/>
            <person name="Lykidis A."/>
            <person name="Lovley D."/>
            <person name="Richardson P."/>
        </authorList>
    </citation>
    <scope>NUCLEOTIDE SEQUENCE [LARGE SCALE GENOMIC DNA]</scope>
    <source>
        <strain evidence="3">ATCC BAA-1014 / DSM 16622 / JCM 12645 / Bem</strain>
    </source>
</reference>
<dbReference type="KEGG" id="gbm:Gbem_2967"/>
<sequence length="65" mass="7208">MSNIEFAKIFIMTLSAASATVVAIQCYAYTRWYKITKPSAQHVYSGFKDNAGGTMYEGVHRSSHA</sequence>
<keyword evidence="1" id="KW-0472">Membrane</keyword>
<keyword evidence="1" id="KW-1133">Transmembrane helix</keyword>